<reference evidence="7 9" key="1">
    <citation type="submission" date="2017-06" db="EMBL/GenBank/DDBJ databases">
        <title>Complete genome of Francisella adeliensis.</title>
        <authorList>
            <person name="Vallesi A."/>
            <person name="Sjodin A."/>
        </authorList>
    </citation>
    <scope>NUCLEOTIDE SEQUENCE [LARGE SCALE GENOMIC DNA]</scope>
    <source>
        <strain evidence="7 9">FDC440</strain>
    </source>
</reference>
<dbReference type="EC" id="2.7.6.2" evidence="5"/>
<dbReference type="GO" id="GO:0016301">
    <property type="term" value="F:kinase activity"/>
    <property type="evidence" value="ECO:0007669"/>
    <property type="project" value="UniProtKB-KW"/>
</dbReference>
<dbReference type="InterPro" id="IPR007373">
    <property type="entry name" value="Thiamin_PyroPKinase_B1-bd"/>
</dbReference>
<organism evidence="7 9">
    <name type="scientific">Francisella adeliensis</name>
    <dbReference type="NCBI Taxonomy" id="2007306"/>
    <lineage>
        <taxon>Bacteria</taxon>
        <taxon>Pseudomonadati</taxon>
        <taxon>Pseudomonadota</taxon>
        <taxon>Gammaproteobacteria</taxon>
        <taxon>Thiotrichales</taxon>
        <taxon>Francisellaceae</taxon>
        <taxon>Francisella</taxon>
    </lineage>
</organism>
<dbReference type="Gene3D" id="3.40.50.10240">
    <property type="entry name" value="Thiamin pyrophosphokinase, catalytic domain"/>
    <property type="match status" value="1"/>
</dbReference>
<evidence type="ECO:0000259" key="6">
    <source>
        <dbReference type="SMART" id="SM00983"/>
    </source>
</evidence>
<dbReference type="PANTHER" id="PTHR41299:SF1">
    <property type="entry name" value="THIAMINE PYROPHOSPHOKINASE"/>
    <property type="match status" value="1"/>
</dbReference>
<name>A0A2Z4XXU4_9GAMM</name>
<dbReference type="Pfam" id="PF04265">
    <property type="entry name" value="TPK_B1_binding"/>
    <property type="match status" value="1"/>
</dbReference>
<accession>A0A2Z4XXU4</accession>
<dbReference type="GO" id="GO:0006772">
    <property type="term" value="P:thiamine metabolic process"/>
    <property type="evidence" value="ECO:0007669"/>
    <property type="project" value="UniProtKB-UniRule"/>
</dbReference>
<dbReference type="SMART" id="SM00983">
    <property type="entry name" value="TPK_B1_binding"/>
    <property type="match status" value="1"/>
</dbReference>
<evidence type="ECO:0000256" key="3">
    <source>
        <dbReference type="ARBA" id="ARBA00022777"/>
    </source>
</evidence>
<evidence type="ECO:0000256" key="5">
    <source>
        <dbReference type="NCBIfam" id="TIGR01378"/>
    </source>
</evidence>
<evidence type="ECO:0000313" key="8">
    <source>
        <dbReference type="EMBL" id="QIW11878.1"/>
    </source>
</evidence>
<evidence type="ECO:0000313" key="9">
    <source>
        <dbReference type="Proteomes" id="UP000251120"/>
    </source>
</evidence>
<evidence type="ECO:0000256" key="1">
    <source>
        <dbReference type="ARBA" id="ARBA00022679"/>
    </source>
</evidence>
<dbReference type="RefSeq" id="WP_112869817.1">
    <property type="nucleotide sequence ID" value="NZ_CP021781.1"/>
</dbReference>
<dbReference type="GO" id="GO:0004788">
    <property type="term" value="F:thiamine diphosphokinase activity"/>
    <property type="evidence" value="ECO:0007669"/>
    <property type="project" value="UniProtKB-UniRule"/>
</dbReference>
<dbReference type="CDD" id="cd07995">
    <property type="entry name" value="TPK"/>
    <property type="match status" value="1"/>
</dbReference>
<dbReference type="InterPro" id="IPR036371">
    <property type="entry name" value="TPK_B1-bd_sf"/>
</dbReference>
<keyword evidence="10" id="KW-1185">Reference proteome</keyword>
<keyword evidence="3 7" id="KW-0418">Kinase</keyword>
<evidence type="ECO:0000313" key="7">
    <source>
        <dbReference type="EMBL" id="AXA33644.1"/>
    </source>
</evidence>
<dbReference type="GO" id="GO:0030975">
    <property type="term" value="F:thiamine binding"/>
    <property type="evidence" value="ECO:0007669"/>
    <property type="project" value="InterPro"/>
</dbReference>
<dbReference type="Proteomes" id="UP000681131">
    <property type="component" value="Chromosome"/>
</dbReference>
<dbReference type="Proteomes" id="UP000251120">
    <property type="component" value="Chromosome"/>
</dbReference>
<gene>
    <name evidence="7" type="ORF">CDH04_04110</name>
    <name evidence="8" type="ORF">FZC43_04110</name>
</gene>
<dbReference type="InterPro" id="IPR036759">
    <property type="entry name" value="TPK_catalytic_sf"/>
</dbReference>
<dbReference type="OrthoDB" id="9804377at2"/>
<reference evidence="8 10" key="2">
    <citation type="submission" date="2019-08" db="EMBL/GenBank/DDBJ databases">
        <title>Complete genome sequences of Francisella adeliensis (FSC1325 and FSC1326).</title>
        <authorList>
            <person name="Ohrman C."/>
            <person name="Uneklint I."/>
            <person name="Vallesi A."/>
            <person name="Karlsson L."/>
            <person name="Sjodin A."/>
        </authorList>
    </citation>
    <scope>NUCLEOTIDE SEQUENCE [LARGE SCALE GENOMIC DNA]</scope>
    <source>
        <strain evidence="8 10">FSC1325</strain>
    </source>
</reference>
<proteinExistence type="predicted"/>
<dbReference type="EMBL" id="CP043424">
    <property type="protein sequence ID" value="QIW11878.1"/>
    <property type="molecule type" value="Genomic_DNA"/>
</dbReference>
<dbReference type="AlphaFoldDB" id="A0A2Z4XXU4"/>
<protein>
    <recommendedName>
        <fullName evidence="5">Thiamine diphosphokinase</fullName>
        <ecNumber evidence="5">2.7.6.2</ecNumber>
    </recommendedName>
</protein>
<evidence type="ECO:0000256" key="2">
    <source>
        <dbReference type="ARBA" id="ARBA00022741"/>
    </source>
</evidence>
<keyword evidence="2" id="KW-0547">Nucleotide-binding</keyword>
<sequence>MHPELKNTAILFLNGKVDVSFCESYISENFPMQSVYCADGAYNKVKASEFISPKIKRVIGDFDSYKAEDNDLFLVDHDQYSTDFEKSLEYLLKLRFSKVVVFGASEGEMDHFLANMSIAKLYAQKIAIEFVDGYSRYFFIPKKFMIKDVEGKMFSIMPFGCVKNIYYNGLKYPLNGEDLEFGVATGIRNYAIENDVSISYSNGKILLFISHKKYKDRLNAVL</sequence>
<evidence type="ECO:0000256" key="4">
    <source>
        <dbReference type="ARBA" id="ARBA00022840"/>
    </source>
</evidence>
<dbReference type="GO" id="GO:0009229">
    <property type="term" value="P:thiamine diphosphate biosynthetic process"/>
    <property type="evidence" value="ECO:0007669"/>
    <property type="project" value="InterPro"/>
</dbReference>
<evidence type="ECO:0000313" key="10">
    <source>
        <dbReference type="Proteomes" id="UP000681131"/>
    </source>
</evidence>
<dbReference type="PANTHER" id="PTHR41299">
    <property type="entry name" value="THIAMINE PYROPHOSPHOKINASE"/>
    <property type="match status" value="1"/>
</dbReference>
<dbReference type="SUPFAM" id="SSF63999">
    <property type="entry name" value="Thiamin pyrophosphokinase, catalytic domain"/>
    <property type="match status" value="1"/>
</dbReference>
<keyword evidence="4" id="KW-0067">ATP-binding</keyword>
<dbReference type="Pfam" id="PF04263">
    <property type="entry name" value="TPK_catalytic"/>
    <property type="match status" value="1"/>
</dbReference>
<dbReference type="InterPro" id="IPR053149">
    <property type="entry name" value="TPK"/>
</dbReference>
<dbReference type="KEGG" id="fad:CDH04_04110"/>
<dbReference type="InterPro" id="IPR006282">
    <property type="entry name" value="Thi_PPkinase"/>
</dbReference>
<dbReference type="SUPFAM" id="SSF63862">
    <property type="entry name" value="Thiamin pyrophosphokinase, substrate-binding domain"/>
    <property type="match status" value="1"/>
</dbReference>
<dbReference type="EMBL" id="CP021781">
    <property type="protein sequence ID" value="AXA33644.1"/>
    <property type="molecule type" value="Genomic_DNA"/>
</dbReference>
<dbReference type="InterPro" id="IPR007371">
    <property type="entry name" value="TPK_catalytic"/>
</dbReference>
<keyword evidence="1 8" id="KW-0808">Transferase</keyword>
<dbReference type="GO" id="GO:0005524">
    <property type="term" value="F:ATP binding"/>
    <property type="evidence" value="ECO:0007669"/>
    <property type="project" value="UniProtKB-KW"/>
</dbReference>
<dbReference type="NCBIfam" id="TIGR01378">
    <property type="entry name" value="thi_PPkinase"/>
    <property type="match status" value="1"/>
</dbReference>
<feature type="domain" description="Thiamin pyrophosphokinase thiamin-binding" evidence="6">
    <location>
        <begin position="135"/>
        <end position="206"/>
    </location>
</feature>